<keyword evidence="1" id="KW-0472">Membrane</keyword>
<dbReference type="EMBL" id="RXIR01000006">
    <property type="protein sequence ID" value="TVS29221.1"/>
    <property type="molecule type" value="Genomic_DNA"/>
</dbReference>
<keyword evidence="1" id="KW-1133">Transmembrane helix</keyword>
<dbReference type="AlphaFoldDB" id="A0A6C1TY16"/>
<sequence>MTTNSENLSYPHDHQPAPWGVTDPISYGFKRIFSRTWHMWIGLSLIFIVALIALIVAMITTLSVPLDVDNPSALTGGQIAALVVFYGIVFVVSIYLTALYYKAALRETHGEEQTWGNVFKVVPIGRALLAFIVVLGLMLVVYAIFALVIFLASLVSPWLIALVGILALIAFIPVTIILSFVQVYIIDGYGVGDALSAARRDVMREFWKILASLLLLTLIGYAITIVTLGLGLAAYIPLASLVTVYIYRKISGGNVVPLSS</sequence>
<evidence type="ECO:0000256" key="1">
    <source>
        <dbReference type="SAM" id="Phobius"/>
    </source>
</evidence>
<evidence type="ECO:0008006" key="4">
    <source>
        <dbReference type="Google" id="ProtNLM"/>
    </source>
</evidence>
<dbReference type="OrthoDB" id="4408052at2"/>
<feature type="transmembrane region" description="Helical" evidence="1">
    <location>
        <begin position="158"/>
        <end position="185"/>
    </location>
</feature>
<dbReference type="RefSeq" id="WP_144772775.1">
    <property type="nucleotide sequence ID" value="NZ_RXIR01000006.1"/>
</dbReference>
<feature type="transmembrane region" description="Helical" evidence="1">
    <location>
        <begin position="39"/>
        <end position="59"/>
    </location>
</feature>
<feature type="transmembrane region" description="Helical" evidence="1">
    <location>
        <begin position="127"/>
        <end position="152"/>
    </location>
</feature>
<feature type="transmembrane region" description="Helical" evidence="1">
    <location>
        <begin position="79"/>
        <end position="101"/>
    </location>
</feature>
<organism evidence="2 3">
    <name type="scientific">Corynebacterium sanguinis</name>
    <dbReference type="NCBI Taxonomy" id="2594913"/>
    <lineage>
        <taxon>Bacteria</taxon>
        <taxon>Bacillati</taxon>
        <taxon>Actinomycetota</taxon>
        <taxon>Actinomycetes</taxon>
        <taxon>Mycobacteriales</taxon>
        <taxon>Corynebacteriaceae</taxon>
        <taxon>Corynebacterium</taxon>
    </lineage>
</organism>
<proteinExistence type="predicted"/>
<keyword evidence="1" id="KW-0812">Transmembrane</keyword>
<evidence type="ECO:0000313" key="2">
    <source>
        <dbReference type="EMBL" id="TVS29221.1"/>
    </source>
</evidence>
<name>A0A6C1TY16_9CORY</name>
<evidence type="ECO:0000313" key="3">
    <source>
        <dbReference type="Proteomes" id="UP000336646"/>
    </source>
</evidence>
<accession>A0A6C1TY16</accession>
<reference evidence="2 3" key="1">
    <citation type="submission" date="2018-12" db="EMBL/GenBank/DDBJ databases">
        <title>Corynebacterium sanguinis sp. nov., a clinically-associated and environmental corynebacterium.</title>
        <authorList>
            <person name="Gonzales-Siles L."/>
            <person name="Jaen-Luchoro D."/>
            <person name="Cardew S."/>
            <person name="Inganas E."/>
            <person name="Ohlen M."/>
            <person name="Jensie-Markopolous S."/>
            <person name="Pinyeiro-Iglesias B."/>
            <person name="Molin K."/>
            <person name="Skovbjerg S."/>
            <person name="Svensson-Stadler L."/>
            <person name="Funke G."/>
            <person name="Moore E.R.B."/>
        </authorList>
    </citation>
    <scope>NUCLEOTIDE SEQUENCE [LARGE SCALE GENOMIC DNA]</scope>
    <source>
        <strain evidence="2 3">58734</strain>
    </source>
</reference>
<protein>
    <recommendedName>
        <fullName evidence="4">DUF975 family protein</fullName>
    </recommendedName>
</protein>
<comment type="caution">
    <text evidence="2">The sequence shown here is derived from an EMBL/GenBank/DDBJ whole genome shotgun (WGS) entry which is preliminary data.</text>
</comment>
<dbReference type="Proteomes" id="UP000336646">
    <property type="component" value="Unassembled WGS sequence"/>
</dbReference>
<gene>
    <name evidence="2" type="ORF">EKI59_03980</name>
</gene>
<feature type="transmembrane region" description="Helical" evidence="1">
    <location>
        <begin position="206"/>
        <end position="223"/>
    </location>
</feature>